<organism evidence="2 3">
    <name type="scientific">Paraburkholderia franconis</name>
    <dbReference type="NCBI Taxonomy" id="2654983"/>
    <lineage>
        <taxon>Bacteria</taxon>
        <taxon>Pseudomonadati</taxon>
        <taxon>Pseudomonadota</taxon>
        <taxon>Betaproteobacteria</taxon>
        <taxon>Burkholderiales</taxon>
        <taxon>Burkholderiaceae</taxon>
        <taxon>Paraburkholderia</taxon>
    </lineage>
</organism>
<keyword evidence="1" id="KW-0472">Membrane</keyword>
<evidence type="ECO:0000256" key="1">
    <source>
        <dbReference type="SAM" id="Phobius"/>
    </source>
</evidence>
<dbReference type="AlphaFoldDB" id="A0A7X1TGE6"/>
<feature type="transmembrane region" description="Helical" evidence="1">
    <location>
        <begin position="116"/>
        <end position="133"/>
    </location>
</feature>
<feature type="transmembrane region" description="Helical" evidence="1">
    <location>
        <begin position="53"/>
        <end position="75"/>
    </location>
</feature>
<name>A0A7X1TGE6_9BURK</name>
<dbReference type="Proteomes" id="UP000484381">
    <property type="component" value="Unassembled WGS sequence"/>
</dbReference>
<reference evidence="2 3" key="1">
    <citation type="submission" date="2019-10" db="EMBL/GenBank/DDBJ databases">
        <title>Paraburkholderia sp. isolated from nodules of Mimosa pudica from Brazilian Atlantic Forest soils.</title>
        <authorList>
            <person name="Paulitsch F."/>
            <person name="Hungria M."/>
            <person name="Dall'Agnol R."/>
        </authorList>
    </citation>
    <scope>NUCLEOTIDE SEQUENCE [LARGE SCALE GENOMIC DNA]</scope>
    <source>
        <strain evidence="2 3">CNPSo 3157</strain>
    </source>
</reference>
<dbReference type="EMBL" id="WHNP01000011">
    <property type="protein sequence ID" value="MPW18119.1"/>
    <property type="molecule type" value="Genomic_DNA"/>
</dbReference>
<dbReference type="RefSeq" id="WP_152759147.1">
    <property type="nucleotide sequence ID" value="NZ_WHNP01000011.1"/>
</dbReference>
<feature type="transmembrane region" description="Helical" evidence="1">
    <location>
        <begin position="12"/>
        <end position="33"/>
    </location>
</feature>
<keyword evidence="1" id="KW-0812">Transmembrane</keyword>
<gene>
    <name evidence="2" type="ORF">GCT13_14545</name>
</gene>
<evidence type="ECO:0000313" key="3">
    <source>
        <dbReference type="Proteomes" id="UP000484381"/>
    </source>
</evidence>
<keyword evidence="3" id="KW-1185">Reference proteome</keyword>
<accession>A0A7X1TGE6</accession>
<evidence type="ECO:0000313" key="2">
    <source>
        <dbReference type="EMBL" id="MPW18119.1"/>
    </source>
</evidence>
<proteinExistence type="predicted"/>
<comment type="caution">
    <text evidence="2">The sequence shown here is derived from an EMBL/GenBank/DDBJ whole genome shotgun (WGS) entry which is preliminary data.</text>
</comment>
<keyword evidence="1" id="KW-1133">Transmembrane helix</keyword>
<sequence>MEISLRDLMTVLHGMGFGALFMLAFSGAVAELYRMSAPGAPPQPSAREHKLLVLYLSVMVVFAWAAVLSGAYVVYPWYRGVAPAGVTDLADYPRQLLLSSHNTSGWHSLGMEWKEHVAWLAPIGMTMVAYVFAKYGPAIGGMRQIRAAVLAFVVVAFIATGVAGAFGAFLNKYAPVRGGATIHIMNGE</sequence>
<feature type="transmembrane region" description="Helical" evidence="1">
    <location>
        <begin position="145"/>
        <end position="170"/>
    </location>
</feature>
<protein>
    <submittedName>
        <fullName evidence="2">Uncharacterized protein</fullName>
    </submittedName>
</protein>